<dbReference type="Proteomes" id="UP000824204">
    <property type="component" value="Unassembled WGS sequence"/>
</dbReference>
<evidence type="ECO:0000313" key="1">
    <source>
        <dbReference type="EMBL" id="HIX07623.1"/>
    </source>
</evidence>
<gene>
    <name evidence="1" type="ORF">H9741_04065</name>
</gene>
<protein>
    <recommendedName>
        <fullName evidence="3">CBS domain-containing protein</fullName>
    </recommendedName>
</protein>
<dbReference type="AlphaFoldDB" id="A0A9D1V810"/>
<comment type="caution">
    <text evidence="1">The sequence shown here is derived from an EMBL/GenBank/DDBJ whole genome shotgun (WGS) entry which is preliminary data.</text>
</comment>
<name>A0A9D1V810_9FIRM</name>
<proteinExistence type="predicted"/>
<reference evidence="1" key="2">
    <citation type="submission" date="2021-04" db="EMBL/GenBank/DDBJ databases">
        <authorList>
            <person name="Gilroy R."/>
        </authorList>
    </citation>
    <scope>NUCLEOTIDE SEQUENCE</scope>
    <source>
        <strain evidence="1">811</strain>
    </source>
</reference>
<reference evidence="1" key="1">
    <citation type="journal article" date="2021" name="PeerJ">
        <title>Extensive microbial diversity within the chicken gut microbiome revealed by metagenomics and culture.</title>
        <authorList>
            <person name="Gilroy R."/>
            <person name="Ravi A."/>
            <person name="Getino M."/>
            <person name="Pursley I."/>
            <person name="Horton D.L."/>
            <person name="Alikhan N.F."/>
            <person name="Baker D."/>
            <person name="Gharbi K."/>
            <person name="Hall N."/>
            <person name="Watson M."/>
            <person name="Adriaenssens E.M."/>
            <person name="Foster-Nyarko E."/>
            <person name="Jarju S."/>
            <person name="Secka A."/>
            <person name="Antonio M."/>
            <person name="Oren A."/>
            <person name="Chaudhuri R.R."/>
            <person name="La Ragione R."/>
            <person name="Hildebrand F."/>
            <person name="Pallen M.J."/>
        </authorList>
    </citation>
    <scope>NUCLEOTIDE SEQUENCE</scope>
    <source>
        <strain evidence="1">811</strain>
    </source>
</reference>
<dbReference type="SUPFAM" id="SSF54631">
    <property type="entry name" value="CBS-domain pair"/>
    <property type="match status" value="1"/>
</dbReference>
<evidence type="ECO:0000313" key="2">
    <source>
        <dbReference type="Proteomes" id="UP000824204"/>
    </source>
</evidence>
<dbReference type="EMBL" id="DXFX01000053">
    <property type="protein sequence ID" value="HIX07623.1"/>
    <property type="molecule type" value="Genomic_DNA"/>
</dbReference>
<organism evidence="1 2">
    <name type="scientific">Candidatus Borkfalkia faecipullorum</name>
    <dbReference type="NCBI Taxonomy" id="2838510"/>
    <lineage>
        <taxon>Bacteria</taxon>
        <taxon>Bacillati</taxon>
        <taxon>Bacillota</taxon>
        <taxon>Clostridia</taxon>
        <taxon>Christensenellales</taxon>
        <taxon>Christensenellaceae</taxon>
        <taxon>Candidatus Borkfalkia</taxon>
    </lineage>
</organism>
<sequence>MISGKKPAKFFDRGKGQNMDYANAARFLKSYNKIESQLKLLYHAEATQNFTDLVRRCTDLNLTIRRYENELIDYGKLRNAIVHRTAGGEVFIANPSDDVVENIEYIERQLCNPPRATDVFKVKKISTVFADKPLITAVQAFGESEKKTLVVYDHGKMAGVINSYYLYRLIAAKAGAGESITDYLKNTNCGDVLDEKLLKKYLLFDKQATVFDVFDAFERRKDIYAVIVTENGVLGEKVLLLLTPSDFPAINRYLEACNAKPY</sequence>
<dbReference type="InterPro" id="IPR046342">
    <property type="entry name" value="CBS_dom_sf"/>
</dbReference>
<evidence type="ECO:0008006" key="3">
    <source>
        <dbReference type="Google" id="ProtNLM"/>
    </source>
</evidence>
<accession>A0A9D1V810</accession>
<dbReference type="Gene3D" id="3.10.580.10">
    <property type="entry name" value="CBS-domain"/>
    <property type="match status" value="1"/>
</dbReference>